<protein>
    <submittedName>
        <fullName evidence="2">Uncharacterized protein</fullName>
    </submittedName>
</protein>
<feature type="region of interest" description="Disordered" evidence="1">
    <location>
        <begin position="152"/>
        <end position="184"/>
    </location>
</feature>
<reference evidence="2 3" key="1">
    <citation type="submission" date="2017-03" db="EMBL/GenBank/DDBJ databases">
        <title>Genomes of endolithic fungi from Antarctica.</title>
        <authorList>
            <person name="Coleine C."/>
            <person name="Masonjones S."/>
            <person name="Stajich J.E."/>
        </authorList>
    </citation>
    <scope>NUCLEOTIDE SEQUENCE [LARGE SCALE GENOMIC DNA]</scope>
    <source>
        <strain evidence="2 3">CCFEE 5184</strain>
    </source>
</reference>
<dbReference type="OrthoDB" id="3823449at2759"/>
<evidence type="ECO:0000313" key="3">
    <source>
        <dbReference type="Proteomes" id="UP000309340"/>
    </source>
</evidence>
<sequence length="184" mass="20044">MNSEATDVLYAILNTITLDVPECCSKHGQATVREWSRRKFLLEQPYQSIRFQLGSTRRGCGMRCVLDILTTIATILKSKALHKLTVDVSNVSPEQCINIRSLLENNKMAVQLPEVGTAVMTLSIGTGDEASEVWADREPSEEEEEEVNRCALQGGDLGGGSGGGGGGVSWKGSTRRSCHQNCVW</sequence>
<feature type="compositionally biased region" description="Gly residues" evidence="1">
    <location>
        <begin position="155"/>
        <end position="169"/>
    </location>
</feature>
<dbReference type="EMBL" id="NAJQ01000508">
    <property type="protein sequence ID" value="TKA68430.1"/>
    <property type="molecule type" value="Genomic_DNA"/>
</dbReference>
<organism evidence="2 3">
    <name type="scientific">Friedmanniomyces simplex</name>
    <dbReference type="NCBI Taxonomy" id="329884"/>
    <lineage>
        <taxon>Eukaryota</taxon>
        <taxon>Fungi</taxon>
        <taxon>Dikarya</taxon>
        <taxon>Ascomycota</taxon>
        <taxon>Pezizomycotina</taxon>
        <taxon>Dothideomycetes</taxon>
        <taxon>Dothideomycetidae</taxon>
        <taxon>Mycosphaerellales</taxon>
        <taxon>Teratosphaeriaceae</taxon>
        <taxon>Friedmanniomyces</taxon>
    </lineage>
</organism>
<evidence type="ECO:0000313" key="2">
    <source>
        <dbReference type="EMBL" id="TKA68430.1"/>
    </source>
</evidence>
<keyword evidence="3" id="KW-1185">Reference proteome</keyword>
<name>A0A4U0WXD6_9PEZI</name>
<dbReference type="Proteomes" id="UP000309340">
    <property type="component" value="Unassembled WGS sequence"/>
</dbReference>
<comment type="caution">
    <text evidence="2">The sequence shown here is derived from an EMBL/GenBank/DDBJ whole genome shotgun (WGS) entry which is preliminary data.</text>
</comment>
<accession>A0A4U0WXD6</accession>
<proteinExistence type="predicted"/>
<dbReference type="AlphaFoldDB" id="A0A4U0WXD6"/>
<evidence type="ECO:0000256" key="1">
    <source>
        <dbReference type="SAM" id="MobiDB-lite"/>
    </source>
</evidence>
<gene>
    <name evidence="2" type="ORF">B0A55_08992</name>
</gene>